<proteinExistence type="predicted"/>
<dbReference type="SUPFAM" id="SSF52172">
    <property type="entry name" value="CheY-like"/>
    <property type="match status" value="1"/>
</dbReference>
<feature type="modified residue" description="4-aspartylphosphate" evidence="2">
    <location>
        <position position="63"/>
    </location>
</feature>
<accession>A0A2H0W6I0</accession>
<feature type="domain" description="Response regulatory" evidence="3">
    <location>
        <begin position="14"/>
        <end position="130"/>
    </location>
</feature>
<dbReference type="PANTHER" id="PTHR44591">
    <property type="entry name" value="STRESS RESPONSE REGULATOR PROTEIN 1"/>
    <property type="match status" value="1"/>
</dbReference>
<dbReference type="InterPro" id="IPR050595">
    <property type="entry name" value="Bact_response_regulator"/>
</dbReference>
<dbReference type="EMBL" id="PEZY01000005">
    <property type="protein sequence ID" value="PIS06211.1"/>
    <property type="molecule type" value="Genomic_DNA"/>
</dbReference>
<dbReference type="Gene3D" id="3.40.50.2300">
    <property type="match status" value="1"/>
</dbReference>
<evidence type="ECO:0000256" key="2">
    <source>
        <dbReference type="PROSITE-ProRule" id="PRU00169"/>
    </source>
</evidence>
<dbReference type="SMART" id="SM00448">
    <property type="entry name" value="REC"/>
    <property type="match status" value="1"/>
</dbReference>
<reference evidence="5" key="1">
    <citation type="submission" date="2017-09" db="EMBL/GenBank/DDBJ databases">
        <title>Depth-based differentiation of microbial function through sediment-hosted aquifers and enrichment of novel symbionts in the deep terrestrial subsurface.</title>
        <authorList>
            <person name="Probst A.J."/>
            <person name="Ladd B."/>
            <person name="Jarett J.K."/>
            <person name="Geller-Mcgrath D.E."/>
            <person name="Sieber C.M.K."/>
            <person name="Emerson J.B."/>
            <person name="Anantharaman K."/>
            <person name="Thomas B.C."/>
            <person name="Malmstrom R."/>
            <person name="Stieglmeier M."/>
            <person name="Klingl A."/>
            <person name="Woyke T."/>
            <person name="Ryan C.M."/>
            <person name="Banfield J.F."/>
        </authorList>
    </citation>
    <scope>NUCLEOTIDE SEQUENCE [LARGE SCALE GENOMIC DNA]</scope>
</reference>
<evidence type="ECO:0000313" key="4">
    <source>
        <dbReference type="EMBL" id="PIS06211.1"/>
    </source>
</evidence>
<sequence>MVIFGRKTSVKNKKILLVEDDALLAKALMDLLIREDFDVANANNGLQVYDLASKFQPHLILLDLILPGLDGFEVLRQLKDDDKLKTVPVFIISNLDSISEVKSAKALGAEDYFIKANTDMFKIIKAVKARVK</sequence>
<comment type="caution">
    <text evidence="4">The sequence shown here is derived from an EMBL/GenBank/DDBJ whole genome shotgun (WGS) entry which is preliminary data.</text>
</comment>
<dbReference type="InterPro" id="IPR011006">
    <property type="entry name" value="CheY-like_superfamily"/>
</dbReference>
<evidence type="ECO:0000256" key="1">
    <source>
        <dbReference type="ARBA" id="ARBA00022553"/>
    </source>
</evidence>
<name>A0A2H0W6I0_9BACT</name>
<organism evidence="4 5">
    <name type="scientific">Candidatus Buchananbacteria bacterium CG10_big_fil_rev_8_21_14_0_10_33_19</name>
    <dbReference type="NCBI Taxonomy" id="1974525"/>
    <lineage>
        <taxon>Bacteria</taxon>
        <taxon>Candidatus Buchananiibacteriota</taxon>
    </lineage>
</organism>
<dbReference type="PANTHER" id="PTHR44591:SF3">
    <property type="entry name" value="RESPONSE REGULATORY DOMAIN-CONTAINING PROTEIN"/>
    <property type="match status" value="1"/>
</dbReference>
<gene>
    <name evidence="4" type="ORF">COT80_01405</name>
</gene>
<keyword evidence="1 2" id="KW-0597">Phosphoprotein</keyword>
<dbReference type="AlphaFoldDB" id="A0A2H0W6I0"/>
<dbReference type="Proteomes" id="UP000229056">
    <property type="component" value="Unassembled WGS sequence"/>
</dbReference>
<dbReference type="Pfam" id="PF00072">
    <property type="entry name" value="Response_reg"/>
    <property type="match status" value="1"/>
</dbReference>
<evidence type="ECO:0000313" key="5">
    <source>
        <dbReference type="Proteomes" id="UP000229056"/>
    </source>
</evidence>
<dbReference type="GO" id="GO:0000160">
    <property type="term" value="P:phosphorelay signal transduction system"/>
    <property type="evidence" value="ECO:0007669"/>
    <property type="project" value="InterPro"/>
</dbReference>
<dbReference type="InterPro" id="IPR001789">
    <property type="entry name" value="Sig_transdc_resp-reg_receiver"/>
</dbReference>
<protein>
    <submittedName>
        <fullName evidence="4">Response regulator</fullName>
    </submittedName>
</protein>
<dbReference type="CDD" id="cd17574">
    <property type="entry name" value="REC_OmpR"/>
    <property type="match status" value="1"/>
</dbReference>
<evidence type="ECO:0000259" key="3">
    <source>
        <dbReference type="PROSITE" id="PS50110"/>
    </source>
</evidence>
<dbReference type="PROSITE" id="PS50110">
    <property type="entry name" value="RESPONSE_REGULATORY"/>
    <property type="match status" value="1"/>
</dbReference>